<comment type="caution">
    <text evidence="2">The sequence shown here is derived from an EMBL/GenBank/DDBJ whole genome shotgun (WGS) entry which is preliminary data.</text>
</comment>
<protein>
    <submittedName>
        <fullName evidence="2">Uncharacterized protein</fullName>
    </submittedName>
</protein>
<keyword evidence="1" id="KW-0812">Transmembrane</keyword>
<accession>A0A9J6RFN1</accession>
<keyword evidence="1" id="KW-0472">Membrane</keyword>
<keyword evidence="3" id="KW-1185">Reference proteome</keyword>
<feature type="transmembrane region" description="Helical" evidence="1">
    <location>
        <begin position="51"/>
        <end position="77"/>
    </location>
</feature>
<evidence type="ECO:0000256" key="1">
    <source>
        <dbReference type="SAM" id="Phobius"/>
    </source>
</evidence>
<dbReference type="RefSeq" id="WP_268781136.1">
    <property type="nucleotide sequence ID" value="NZ_JAPRAT010000034.1"/>
</dbReference>
<dbReference type="Proteomes" id="UP001084197">
    <property type="component" value="Unassembled WGS sequence"/>
</dbReference>
<name>A0A9J6RFN1_9BACI</name>
<sequence>MSRYYKVCCENIGRPVCVRTVDGKEYRGFIRRVTQTHVYLEPIGGHAGYGYGFWGLGFGLGIALGAIGTLAFLPWFFI</sequence>
<keyword evidence="1" id="KW-1133">Transmembrane helix</keyword>
<organism evidence="2 3">
    <name type="scientific">Natronobacillus azotifigens</name>
    <dbReference type="NCBI Taxonomy" id="472978"/>
    <lineage>
        <taxon>Bacteria</taxon>
        <taxon>Bacillati</taxon>
        <taxon>Bacillota</taxon>
        <taxon>Bacilli</taxon>
        <taxon>Bacillales</taxon>
        <taxon>Bacillaceae</taxon>
        <taxon>Natronobacillus</taxon>
    </lineage>
</organism>
<proteinExistence type="predicted"/>
<dbReference type="AlphaFoldDB" id="A0A9J6RFN1"/>
<evidence type="ECO:0000313" key="3">
    <source>
        <dbReference type="Proteomes" id="UP001084197"/>
    </source>
</evidence>
<evidence type="ECO:0000313" key="2">
    <source>
        <dbReference type="EMBL" id="MCZ0704367.1"/>
    </source>
</evidence>
<gene>
    <name evidence="2" type="ORF">OWO01_14250</name>
</gene>
<dbReference type="EMBL" id="JAPRAT010000034">
    <property type="protein sequence ID" value="MCZ0704367.1"/>
    <property type="molecule type" value="Genomic_DNA"/>
</dbReference>
<reference evidence="2" key="1">
    <citation type="submission" date="2022-11" db="EMBL/GenBank/DDBJ databases">
        <title>WGS of Natronobacillus azotifigens 24KS-1, an anaerobic diazotrophic haloalkaliphile from soda-rich habitats.</title>
        <authorList>
            <person name="Sorokin D.Y."/>
            <person name="Merkel A.Y."/>
        </authorList>
    </citation>
    <scope>NUCLEOTIDE SEQUENCE</scope>
    <source>
        <strain evidence="2">24KS-1</strain>
    </source>
</reference>